<sequence>MVSGWPAMISRKQSPKVCSTTIVGKQLSEESHENSDRRFTGDSHGRRWSTTVGEDDCQRLASKE</sequence>
<dbReference type="AlphaFoldDB" id="A0A0A0LWZ1"/>
<feature type="compositionally biased region" description="Basic and acidic residues" evidence="1">
    <location>
        <begin position="27"/>
        <end position="45"/>
    </location>
</feature>
<gene>
    <name evidence="2" type="ORF">Csa_1G596770</name>
</gene>
<reference evidence="2 3" key="1">
    <citation type="journal article" date="2009" name="Nat. Genet.">
        <title>The genome of the cucumber, Cucumis sativus L.</title>
        <authorList>
            <person name="Huang S."/>
            <person name="Li R."/>
            <person name="Zhang Z."/>
            <person name="Li L."/>
            <person name="Gu X."/>
            <person name="Fan W."/>
            <person name="Lucas W.J."/>
            <person name="Wang X."/>
            <person name="Xie B."/>
            <person name="Ni P."/>
            <person name="Ren Y."/>
            <person name="Zhu H."/>
            <person name="Li J."/>
            <person name="Lin K."/>
            <person name="Jin W."/>
            <person name="Fei Z."/>
            <person name="Li G."/>
            <person name="Staub J."/>
            <person name="Kilian A."/>
            <person name="van der Vossen E.A."/>
            <person name="Wu Y."/>
            <person name="Guo J."/>
            <person name="He J."/>
            <person name="Jia Z."/>
            <person name="Ren Y."/>
            <person name="Tian G."/>
            <person name="Lu Y."/>
            <person name="Ruan J."/>
            <person name="Qian W."/>
            <person name="Wang M."/>
            <person name="Huang Q."/>
            <person name="Li B."/>
            <person name="Xuan Z."/>
            <person name="Cao J."/>
            <person name="Asan"/>
            <person name="Wu Z."/>
            <person name="Zhang J."/>
            <person name="Cai Q."/>
            <person name="Bai Y."/>
            <person name="Zhao B."/>
            <person name="Han Y."/>
            <person name="Li Y."/>
            <person name="Li X."/>
            <person name="Wang S."/>
            <person name="Shi Q."/>
            <person name="Liu S."/>
            <person name="Cho W.K."/>
            <person name="Kim J.Y."/>
            <person name="Xu Y."/>
            <person name="Heller-Uszynska K."/>
            <person name="Miao H."/>
            <person name="Cheng Z."/>
            <person name="Zhang S."/>
            <person name="Wu J."/>
            <person name="Yang Y."/>
            <person name="Kang H."/>
            <person name="Li M."/>
            <person name="Liang H."/>
            <person name="Ren X."/>
            <person name="Shi Z."/>
            <person name="Wen M."/>
            <person name="Jian M."/>
            <person name="Yang H."/>
            <person name="Zhang G."/>
            <person name="Yang Z."/>
            <person name="Chen R."/>
            <person name="Liu S."/>
            <person name="Li J."/>
            <person name="Ma L."/>
            <person name="Liu H."/>
            <person name="Zhou Y."/>
            <person name="Zhao J."/>
            <person name="Fang X."/>
            <person name="Li G."/>
            <person name="Fang L."/>
            <person name="Li Y."/>
            <person name="Liu D."/>
            <person name="Zheng H."/>
            <person name="Zhang Y."/>
            <person name="Qin N."/>
            <person name="Li Z."/>
            <person name="Yang G."/>
            <person name="Yang S."/>
            <person name="Bolund L."/>
            <person name="Kristiansen K."/>
            <person name="Zheng H."/>
            <person name="Li S."/>
            <person name="Zhang X."/>
            <person name="Yang H."/>
            <person name="Wang J."/>
            <person name="Sun R."/>
            <person name="Zhang B."/>
            <person name="Jiang S."/>
            <person name="Wang J."/>
            <person name="Du Y."/>
            <person name="Li S."/>
        </authorList>
    </citation>
    <scope>NUCLEOTIDE SEQUENCE [LARGE SCALE GENOMIC DNA]</scope>
    <source>
        <strain evidence="3">cv. 9930</strain>
    </source>
</reference>
<reference evidence="2 3" key="2">
    <citation type="journal article" date="2009" name="PLoS ONE">
        <title>An integrated genetic and cytogenetic map of the cucumber genome.</title>
        <authorList>
            <person name="Ren Y."/>
            <person name="Zhang Z."/>
            <person name="Liu J."/>
            <person name="Staub J.E."/>
            <person name="Han Y."/>
            <person name="Cheng Z."/>
            <person name="Li X."/>
            <person name="Lu J."/>
            <person name="Miao H."/>
            <person name="Kang H."/>
            <person name="Xie B."/>
            <person name="Gu X."/>
            <person name="Wang X."/>
            <person name="Du Y."/>
            <person name="Jin W."/>
            <person name="Huang S."/>
        </authorList>
    </citation>
    <scope>NUCLEOTIDE SEQUENCE [LARGE SCALE GENOMIC DNA]</scope>
    <source>
        <strain evidence="3">cv. 9930</strain>
    </source>
</reference>
<reference evidence="2 3" key="4">
    <citation type="journal article" date="2011" name="BMC Genomics">
        <title>RNA-Seq improves annotation of protein-coding genes in the cucumber genome.</title>
        <authorList>
            <person name="Li Z."/>
            <person name="Zhang Z."/>
            <person name="Yan P."/>
            <person name="Huang S."/>
            <person name="Fei Z."/>
            <person name="Lin K."/>
        </authorList>
    </citation>
    <scope>NUCLEOTIDE SEQUENCE [LARGE SCALE GENOMIC DNA]</scope>
    <source>
        <strain evidence="3">cv. 9930</strain>
    </source>
</reference>
<dbReference type="Proteomes" id="UP000029981">
    <property type="component" value="Chromosome 1"/>
</dbReference>
<dbReference type="Gramene" id="KGN66303">
    <property type="protein sequence ID" value="KGN66303"/>
    <property type="gene ID" value="Csa_1G596770"/>
</dbReference>
<evidence type="ECO:0000256" key="1">
    <source>
        <dbReference type="SAM" id="MobiDB-lite"/>
    </source>
</evidence>
<name>A0A0A0LWZ1_CUCSA</name>
<protein>
    <submittedName>
        <fullName evidence="2">Uncharacterized protein</fullName>
    </submittedName>
</protein>
<reference evidence="2 3" key="3">
    <citation type="journal article" date="2010" name="BMC Genomics">
        <title>Transcriptome sequencing and comparative analysis of cucumber flowers with different sex types.</title>
        <authorList>
            <person name="Guo S."/>
            <person name="Zheng Y."/>
            <person name="Joung J.G."/>
            <person name="Liu S."/>
            <person name="Zhang Z."/>
            <person name="Crasta O.R."/>
            <person name="Sobral B.W."/>
            <person name="Xu Y."/>
            <person name="Huang S."/>
            <person name="Fei Z."/>
        </authorList>
    </citation>
    <scope>NUCLEOTIDE SEQUENCE [LARGE SCALE GENOMIC DNA]</scope>
    <source>
        <strain evidence="3">cv. 9930</strain>
    </source>
</reference>
<accession>A0A0A0LWZ1</accession>
<keyword evidence="3" id="KW-1185">Reference proteome</keyword>
<organism evidence="2 3">
    <name type="scientific">Cucumis sativus</name>
    <name type="common">Cucumber</name>
    <dbReference type="NCBI Taxonomy" id="3659"/>
    <lineage>
        <taxon>Eukaryota</taxon>
        <taxon>Viridiplantae</taxon>
        <taxon>Streptophyta</taxon>
        <taxon>Embryophyta</taxon>
        <taxon>Tracheophyta</taxon>
        <taxon>Spermatophyta</taxon>
        <taxon>Magnoliopsida</taxon>
        <taxon>eudicotyledons</taxon>
        <taxon>Gunneridae</taxon>
        <taxon>Pentapetalae</taxon>
        <taxon>rosids</taxon>
        <taxon>fabids</taxon>
        <taxon>Cucurbitales</taxon>
        <taxon>Cucurbitaceae</taxon>
        <taxon>Benincaseae</taxon>
        <taxon>Cucumis</taxon>
    </lineage>
</organism>
<evidence type="ECO:0000313" key="3">
    <source>
        <dbReference type="Proteomes" id="UP000029981"/>
    </source>
</evidence>
<evidence type="ECO:0000313" key="2">
    <source>
        <dbReference type="EMBL" id="KGN66303.1"/>
    </source>
</evidence>
<dbReference type="EMBL" id="CM002922">
    <property type="protein sequence ID" value="KGN66303.1"/>
    <property type="molecule type" value="Genomic_DNA"/>
</dbReference>
<feature type="region of interest" description="Disordered" evidence="1">
    <location>
        <begin position="24"/>
        <end position="64"/>
    </location>
</feature>
<proteinExistence type="predicted"/>